<reference evidence="1 2" key="1">
    <citation type="journal article" date="2015" name="Appl. Environ. Microbiol.">
        <title>Nanoarchaeota, Their Sulfolobales Host, and Nanoarchaeota Virus Distribution across Yellowstone National Park Hot Springs.</title>
        <authorList>
            <person name="Munson-McGee J.H."/>
            <person name="Field E.K."/>
            <person name="Bateson M."/>
            <person name="Rooney C."/>
            <person name="Stepanauskas R."/>
            <person name="Young M.J."/>
        </authorList>
    </citation>
    <scope>NUCLEOTIDE SEQUENCE [LARGE SCALE GENOMIC DNA]</scope>
    <source>
        <strain evidence="1">SCGC AC-742_N10</strain>
    </source>
</reference>
<name>A0A2T9XCF9_9CREN</name>
<dbReference type="EMBL" id="QEFD01000011">
    <property type="protein sequence ID" value="PVU77755.1"/>
    <property type="molecule type" value="Genomic_DNA"/>
</dbReference>
<sequence length="126" mass="14438">MLDMRPLVAIDLNSNIDYLVLFKFINNLLRKFKDVDITFIVDDGKILEFDNDEVFKISDSYSTVELVRDLKSISDKGDSLKLGSLLKLKRELGRSIVILVSDRKVKSKGELIFVFDGKRIRLLNGN</sequence>
<dbReference type="AlphaFoldDB" id="A0A2T9XCF9"/>
<evidence type="ECO:0000313" key="2">
    <source>
        <dbReference type="Proteomes" id="UP000245638"/>
    </source>
</evidence>
<evidence type="ECO:0000313" key="1">
    <source>
        <dbReference type="EMBL" id="PVU77755.1"/>
    </source>
</evidence>
<comment type="caution">
    <text evidence="1">The sequence shown here is derived from an EMBL/GenBank/DDBJ whole genome shotgun (WGS) entry which is preliminary data.</text>
</comment>
<dbReference type="Proteomes" id="UP000245638">
    <property type="component" value="Unassembled WGS sequence"/>
</dbReference>
<gene>
    <name evidence="1" type="ORF">DDW13_00275</name>
</gene>
<accession>A0A2T9XCF9</accession>
<organism evidence="1 2">
    <name type="scientific">Acidianus hospitalis</name>
    <dbReference type="NCBI Taxonomy" id="563177"/>
    <lineage>
        <taxon>Archaea</taxon>
        <taxon>Thermoproteota</taxon>
        <taxon>Thermoprotei</taxon>
        <taxon>Sulfolobales</taxon>
        <taxon>Sulfolobaceae</taxon>
        <taxon>Acidianus</taxon>
    </lineage>
</organism>
<protein>
    <submittedName>
        <fullName evidence="1">Uncharacterized protein</fullName>
    </submittedName>
</protein>
<proteinExistence type="predicted"/>